<dbReference type="InterPro" id="IPR036974">
    <property type="entry name" value="PUA_sf"/>
</dbReference>
<feature type="binding site" evidence="8">
    <location>
        <position position="55"/>
    </location>
    <ligand>
        <name>substrate</name>
    </ligand>
</feature>
<dbReference type="InterPro" id="IPR001057">
    <property type="entry name" value="Glu/AcGlu_kinase"/>
</dbReference>
<evidence type="ECO:0000259" key="9">
    <source>
        <dbReference type="SMART" id="SM00359"/>
    </source>
</evidence>
<comment type="function">
    <text evidence="8">Catalyzes the transfer of a phosphate group to glutamate to form L-glutamate 5-phosphate.</text>
</comment>
<dbReference type="FunFam" id="3.40.1160.10:FF:000018">
    <property type="entry name" value="Glutamate 5-kinase"/>
    <property type="match status" value="1"/>
</dbReference>
<dbReference type="PANTHER" id="PTHR43654:SF1">
    <property type="entry name" value="ISOPENTENYL PHOSPHATE KINASE"/>
    <property type="match status" value="1"/>
</dbReference>
<dbReference type="SUPFAM" id="SSF53633">
    <property type="entry name" value="Carbamate kinase-like"/>
    <property type="match status" value="1"/>
</dbReference>
<feature type="binding site" evidence="8">
    <location>
        <begin position="216"/>
        <end position="222"/>
    </location>
    <ligand>
        <name>ATP</name>
        <dbReference type="ChEBI" id="CHEBI:30616"/>
    </ligand>
</feature>
<keyword evidence="7 8" id="KW-0067">ATP-binding</keyword>
<evidence type="ECO:0000256" key="8">
    <source>
        <dbReference type="HAMAP-Rule" id="MF_00456"/>
    </source>
</evidence>
<dbReference type="GO" id="GO:0004349">
    <property type="term" value="F:glutamate 5-kinase activity"/>
    <property type="evidence" value="ECO:0007669"/>
    <property type="project" value="UniProtKB-UniRule"/>
</dbReference>
<organism evidence="10 11">
    <name type="scientific">Nitrospira tepida</name>
    <dbReference type="NCBI Taxonomy" id="2973512"/>
    <lineage>
        <taxon>Bacteria</taxon>
        <taxon>Pseudomonadati</taxon>
        <taxon>Nitrospirota</taxon>
        <taxon>Nitrospiria</taxon>
        <taxon>Nitrospirales</taxon>
        <taxon>Nitrospiraceae</taxon>
        <taxon>Nitrospira</taxon>
    </lineage>
</organism>
<comment type="catalytic activity">
    <reaction evidence="8">
        <text>L-glutamate + ATP = L-glutamyl 5-phosphate + ADP</text>
        <dbReference type="Rhea" id="RHEA:14877"/>
        <dbReference type="ChEBI" id="CHEBI:29985"/>
        <dbReference type="ChEBI" id="CHEBI:30616"/>
        <dbReference type="ChEBI" id="CHEBI:58274"/>
        <dbReference type="ChEBI" id="CHEBI:456216"/>
        <dbReference type="EC" id="2.7.2.11"/>
    </reaction>
</comment>
<dbReference type="GO" id="GO:0005829">
    <property type="term" value="C:cytosol"/>
    <property type="evidence" value="ECO:0007669"/>
    <property type="project" value="TreeGrafter"/>
</dbReference>
<feature type="binding site" evidence="8">
    <location>
        <position position="142"/>
    </location>
    <ligand>
        <name>substrate</name>
    </ligand>
</feature>
<keyword evidence="6 8" id="KW-0418">Kinase</keyword>
<feature type="domain" description="PUA" evidence="9">
    <location>
        <begin position="282"/>
        <end position="366"/>
    </location>
</feature>
<dbReference type="GO" id="GO:0055129">
    <property type="term" value="P:L-proline biosynthetic process"/>
    <property type="evidence" value="ECO:0007669"/>
    <property type="project" value="UniProtKB-UniRule"/>
</dbReference>
<evidence type="ECO:0000256" key="5">
    <source>
        <dbReference type="ARBA" id="ARBA00022741"/>
    </source>
</evidence>
<gene>
    <name evidence="8" type="primary">proB</name>
    <name evidence="10" type="ORF">DNFV4_01374</name>
</gene>
<evidence type="ECO:0000256" key="6">
    <source>
        <dbReference type="ARBA" id="ARBA00022777"/>
    </source>
</evidence>
<keyword evidence="5 8" id="KW-0547">Nucleotide-binding</keyword>
<dbReference type="HAMAP" id="MF_00456">
    <property type="entry name" value="ProB"/>
    <property type="match status" value="1"/>
</dbReference>
<dbReference type="PANTHER" id="PTHR43654">
    <property type="entry name" value="GLUTAMATE 5-KINASE"/>
    <property type="match status" value="1"/>
</dbReference>
<dbReference type="InterPro" id="IPR002478">
    <property type="entry name" value="PUA"/>
</dbReference>
<dbReference type="RefSeq" id="WP_289267909.1">
    <property type="nucleotide sequence ID" value="NZ_OX365700.1"/>
</dbReference>
<sequence>MREQLLKDVSRLVVKIGSSLIASRNLGLREDRIERLTAEISAIKQEGREVLIVTSGAIVSGLTKLGLTSSPKQLPVKQAAAAVGQSRLMWAYEKAFERFGQKVAQVLLTHQDLADRRRFLNARHTLTALLEFGVIPIINENDTVAVDEIRFGDNDTLGGEVAHLVDAGLLVILSDVDGLFTADPRKHPHATLIPLVEKVTDEIQQLAGDSATLEGTGGMITKVGTAKKIAAYGVGTLLLNGEQPGLLQSVLHGSQGGTLFLPQPRRLASRKHWIAFTLRSKGRLTLDDGAVQALVERGKSLLASGIIDIDGNFQAGDAVSCMTRDGRECAKGLVNFSAEALSRIKGLKTADIRERYGQQEYEEVIHRDNLVLLD</sequence>
<reference evidence="10" key="1">
    <citation type="submission" date="2022-10" db="EMBL/GenBank/DDBJ databases">
        <authorList>
            <person name="Koch H."/>
        </authorList>
    </citation>
    <scope>NUCLEOTIDE SEQUENCE</scope>
    <source>
        <strain evidence="10">DNF</strain>
    </source>
</reference>
<keyword evidence="2 8" id="KW-0028">Amino-acid biosynthesis</keyword>
<evidence type="ECO:0000256" key="3">
    <source>
        <dbReference type="ARBA" id="ARBA00022650"/>
    </source>
</evidence>
<dbReference type="PRINTS" id="PR00474">
    <property type="entry name" value="GLU5KINASE"/>
</dbReference>
<dbReference type="Proteomes" id="UP001179121">
    <property type="component" value="Chromosome"/>
</dbReference>
<name>A0AA86MXR0_9BACT</name>
<keyword evidence="3 8" id="KW-0641">Proline biosynthesis</keyword>
<protein>
    <recommendedName>
        <fullName evidence="8">Glutamate 5-kinase</fullName>
        <ecNumber evidence="8">2.7.2.11</ecNumber>
    </recommendedName>
    <alternativeName>
        <fullName evidence="8">Gamma-glutamyl kinase</fullName>
        <shortName evidence="8">GK</shortName>
    </alternativeName>
</protein>
<dbReference type="InterPro" id="IPR011529">
    <property type="entry name" value="Glu_5kinase"/>
</dbReference>
<dbReference type="NCBIfam" id="TIGR01027">
    <property type="entry name" value="proB"/>
    <property type="match status" value="1"/>
</dbReference>
<keyword evidence="4 8" id="KW-0808">Transferase</keyword>
<proteinExistence type="inferred from homology"/>
<evidence type="ECO:0000313" key="11">
    <source>
        <dbReference type="Proteomes" id="UP001179121"/>
    </source>
</evidence>
<dbReference type="SMART" id="SM00359">
    <property type="entry name" value="PUA"/>
    <property type="match status" value="1"/>
</dbReference>
<dbReference type="CDD" id="cd21157">
    <property type="entry name" value="PUA_G5K"/>
    <property type="match status" value="1"/>
</dbReference>
<comment type="subcellular location">
    <subcellularLocation>
        <location evidence="8">Cytoplasm</location>
    </subcellularLocation>
</comment>
<dbReference type="PIRSF" id="PIRSF000729">
    <property type="entry name" value="GK"/>
    <property type="match status" value="1"/>
</dbReference>
<keyword evidence="11" id="KW-1185">Reference proteome</keyword>
<dbReference type="InterPro" id="IPR001048">
    <property type="entry name" value="Asp/Glu/Uridylate_kinase"/>
</dbReference>
<dbReference type="InterPro" id="IPR005715">
    <property type="entry name" value="Glu_5kinase/COase_Synthase"/>
</dbReference>
<dbReference type="InterPro" id="IPR036393">
    <property type="entry name" value="AceGlu_kinase-like_sf"/>
</dbReference>
<dbReference type="Gene3D" id="2.30.130.10">
    <property type="entry name" value="PUA domain"/>
    <property type="match status" value="1"/>
</dbReference>
<dbReference type="FunFam" id="2.30.130.10:FF:000007">
    <property type="entry name" value="Glutamate 5-kinase"/>
    <property type="match status" value="1"/>
</dbReference>
<dbReference type="SUPFAM" id="SSF88697">
    <property type="entry name" value="PUA domain-like"/>
    <property type="match status" value="1"/>
</dbReference>
<dbReference type="GO" id="GO:0003723">
    <property type="term" value="F:RNA binding"/>
    <property type="evidence" value="ECO:0007669"/>
    <property type="project" value="InterPro"/>
</dbReference>
<comment type="pathway">
    <text evidence="8">Amino-acid biosynthesis; L-proline biosynthesis; L-glutamate 5-semialdehyde from L-glutamate: step 1/2.</text>
</comment>
<feature type="binding site" evidence="8">
    <location>
        <begin position="174"/>
        <end position="175"/>
    </location>
    <ligand>
        <name>ATP</name>
        <dbReference type="ChEBI" id="CHEBI:30616"/>
    </ligand>
</feature>
<dbReference type="EC" id="2.7.2.11" evidence="8"/>
<keyword evidence="1 8" id="KW-0963">Cytoplasm</keyword>
<evidence type="ECO:0000256" key="1">
    <source>
        <dbReference type="ARBA" id="ARBA00022490"/>
    </source>
</evidence>
<evidence type="ECO:0000256" key="7">
    <source>
        <dbReference type="ARBA" id="ARBA00022840"/>
    </source>
</evidence>
<dbReference type="Gene3D" id="3.40.1160.10">
    <property type="entry name" value="Acetylglutamate kinase-like"/>
    <property type="match status" value="1"/>
</dbReference>
<accession>A0AA86MXR0</accession>
<dbReference type="PROSITE" id="PS50890">
    <property type="entry name" value="PUA"/>
    <property type="match status" value="1"/>
</dbReference>
<feature type="binding site" evidence="8">
    <location>
        <position position="154"/>
    </location>
    <ligand>
        <name>substrate</name>
    </ligand>
</feature>
<dbReference type="Pfam" id="PF00696">
    <property type="entry name" value="AA_kinase"/>
    <property type="match status" value="1"/>
</dbReference>
<feature type="binding site" evidence="8">
    <location>
        <position position="15"/>
    </location>
    <ligand>
        <name>ATP</name>
        <dbReference type="ChEBI" id="CHEBI:30616"/>
    </ligand>
</feature>
<dbReference type="CDD" id="cd04242">
    <property type="entry name" value="AAK_G5K_ProB"/>
    <property type="match status" value="1"/>
</dbReference>
<evidence type="ECO:0000256" key="2">
    <source>
        <dbReference type="ARBA" id="ARBA00022605"/>
    </source>
</evidence>
<dbReference type="GO" id="GO:0005524">
    <property type="term" value="F:ATP binding"/>
    <property type="evidence" value="ECO:0007669"/>
    <property type="project" value="UniProtKB-KW"/>
</dbReference>
<dbReference type="KEGG" id="nti:DNFV4_01374"/>
<dbReference type="InterPro" id="IPR041739">
    <property type="entry name" value="G5K_ProB"/>
</dbReference>
<dbReference type="InterPro" id="IPR015947">
    <property type="entry name" value="PUA-like_sf"/>
</dbReference>
<dbReference type="EMBL" id="OX365700">
    <property type="protein sequence ID" value="CAI4030942.1"/>
    <property type="molecule type" value="Genomic_DNA"/>
</dbReference>
<evidence type="ECO:0000256" key="4">
    <source>
        <dbReference type="ARBA" id="ARBA00022679"/>
    </source>
</evidence>
<evidence type="ECO:0000313" key="10">
    <source>
        <dbReference type="EMBL" id="CAI4030942.1"/>
    </source>
</evidence>
<comment type="similarity">
    <text evidence="8">Belongs to the glutamate 5-kinase family.</text>
</comment>
<dbReference type="Pfam" id="PF01472">
    <property type="entry name" value="PUA"/>
    <property type="match status" value="1"/>
</dbReference>
<dbReference type="AlphaFoldDB" id="A0AA86MXR0"/>